<feature type="compositionally biased region" description="Basic and acidic residues" evidence="1">
    <location>
        <begin position="1"/>
        <end position="16"/>
    </location>
</feature>
<feature type="region of interest" description="Disordered" evidence="1">
    <location>
        <begin position="1"/>
        <end position="97"/>
    </location>
</feature>
<evidence type="ECO:0000313" key="2">
    <source>
        <dbReference type="EMBL" id="CAF4434007.1"/>
    </source>
</evidence>
<protein>
    <submittedName>
        <fullName evidence="2">Uncharacterized protein</fullName>
    </submittedName>
</protein>
<name>A0A820RDM8_9BILA</name>
<evidence type="ECO:0000313" key="3">
    <source>
        <dbReference type="Proteomes" id="UP000663866"/>
    </source>
</evidence>
<dbReference type="AlphaFoldDB" id="A0A820RDM8"/>
<sequence>MIDHFGSHKDGSSDVYKRRKQITQTTTTTTNASNYNYDSDDESMSEPDRADIPEELEDDTIDEKAENDESGDDGEEVENSTGSDNESGNGSDNDVSEYEDIIDIESENDDEDDYRFAYKKEQQLIQPYRTQLLIYRLIHRVRACVIHVCSTRAVCDYKFEFTNDDWVCSKDLQTVLKPFFKATKAISVKNYPTLAAAYS</sequence>
<evidence type="ECO:0000256" key="1">
    <source>
        <dbReference type="SAM" id="MobiDB-lite"/>
    </source>
</evidence>
<proteinExistence type="predicted"/>
<feature type="compositionally biased region" description="Polar residues" evidence="1">
    <location>
        <begin position="79"/>
        <end position="93"/>
    </location>
</feature>
<accession>A0A820RDM8</accession>
<comment type="caution">
    <text evidence="2">The sequence shown here is derived from an EMBL/GenBank/DDBJ whole genome shotgun (WGS) entry which is preliminary data.</text>
</comment>
<gene>
    <name evidence="2" type="ORF">OVN521_LOCUS36886</name>
</gene>
<keyword evidence="3" id="KW-1185">Reference proteome</keyword>
<feature type="compositionally biased region" description="Acidic residues" evidence="1">
    <location>
        <begin position="53"/>
        <end position="78"/>
    </location>
</feature>
<organism evidence="2 3">
    <name type="scientific">Rotaria magnacalcarata</name>
    <dbReference type="NCBI Taxonomy" id="392030"/>
    <lineage>
        <taxon>Eukaryota</taxon>
        <taxon>Metazoa</taxon>
        <taxon>Spiralia</taxon>
        <taxon>Gnathifera</taxon>
        <taxon>Rotifera</taxon>
        <taxon>Eurotatoria</taxon>
        <taxon>Bdelloidea</taxon>
        <taxon>Philodinida</taxon>
        <taxon>Philodinidae</taxon>
        <taxon>Rotaria</taxon>
    </lineage>
</organism>
<reference evidence="2" key="1">
    <citation type="submission" date="2021-02" db="EMBL/GenBank/DDBJ databases">
        <authorList>
            <person name="Nowell W R."/>
        </authorList>
    </citation>
    <scope>NUCLEOTIDE SEQUENCE</scope>
</reference>
<dbReference type="EMBL" id="CAJOBG010044161">
    <property type="protein sequence ID" value="CAF4434007.1"/>
    <property type="molecule type" value="Genomic_DNA"/>
</dbReference>
<feature type="non-terminal residue" evidence="2">
    <location>
        <position position="1"/>
    </location>
</feature>
<dbReference type="Proteomes" id="UP000663866">
    <property type="component" value="Unassembled WGS sequence"/>
</dbReference>